<dbReference type="Pfam" id="PF12775">
    <property type="entry name" value="AAA_7"/>
    <property type="match status" value="1"/>
</dbReference>
<feature type="domain" description="Dynein heavy chain hydrolytic ATP-binding dynein motor region" evidence="7">
    <location>
        <begin position="1094"/>
        <end position="1239"/>
    </location>
</feature>
<evidence type="ECO:0000256" key="1">
    <source>
        <dbReference type="ARBA" id="ARBA00008887"/>
    </source>
</evidence>
<protein>
    <recommendedName>
        <fullName evidence="15">Dynein heavy chain 3, axonemal</fullName>
    </recommendedName>
</protein>
<feature type="domain" description="Dynein heavy chain region D6 P-loop" evidence="5">
    <location>
        <begin position="2373"/>
        <end position="2486"/>
    </location>
</feature>
<dbReference type="InterPro" id="IPR043160">
    <property type="entry name" value="Dynein_C_barrel"/>
</dbReference>
<keyword evidence="14" id="KW-1185">Reference proteome</keyword>
<dbReference type="InterPro" id="IPR042222">
    <property type="entry name" value="Dynein_2_N"/>
</dbReference>
<dbReference type="Gene3D" id="1.20.920.20">
    <property type="match status" value="1"/>
</dbReference>
<dbReference type="Pfam" id="PF08393">
    <property type="entry name" value="DHC_N2"/>
    <property type="match status" value="2"/>
</dbReference>
<dbReference type="GO" id="GO:0045505">
    <property type="term" value="F:dynein intermediate chain binding"/>
    <property type="evidence" value="ECO:0007669"/>
    <property type="project" value="InterPro"/>
</dbReference>
<evidence type="ECO:0008006" key="15">
    <source>
        <dbReference type="Google" id="ProtNLM"/>
    </source>
</evidence>
<dbReference type="Gene3D" id="3.40.50.300">
    <property type="entry name" value="P-loop containing nucleotide triphosphate hydrolases"/>
    <property type="match status" value="4"/>
</dbReference>
<dbReference type="Pfam" id="PF18198">
    <property type="entry name" value="AAA_lid_11"/>
    <property type="match status" value="1"/>
</dbReference>
<dbReference type="FunFam" id="3.10.490.20:FF:000001">
    <property type="entry name" value="dynein heavy chain 7, axonemal"/>
    <property type="match status" value="1"/>
</dbReference>
<reference evidence="13" key="1">
    <citation type="submission" date="2022-02" db="EMBL/GenBank/DDBJ databases">
        <authorList>
            <person name="King R."/>
        </authorList>
    </citation>
    <scope>NUCLEOTIDE SEQUENCE</scope>
</reference>
<dbReference type="GO" id="GO:0030286">
    <property type="term" value="C:dynein complex"/>
    <property type="evidence" value="ECO:0007669"/>
    <property type="project" value="InterPro"/>
</dbReference>
<evidence type="ECO:0000256" key="4">
    <source>
        <dbReference type="SAM" id="MobiDB-lite"/>
    </source>
</evidence>
<dbReference type="FunFam" id="3.40.50.300:FF:000223">
    <property type="entry name" value="Dynein heavy chain 3, axonemal"/>
    <property type="match status" value="1"/>
</dbReference>
<dbReference type="FunFam" id="3.40.50.300:FF:000063">
    <property type="entry name" value="dynein heavy chain 6, axonemal"/>
    <property type="match status" value="1"/>
</dbReference>
<dbReference type="SUPFAM" id="SSF52540">
    <property type="entry name" value="P-loop containing nucleoside triphosphate hydrolases"/>
    <property type="match status" value="2"/>
</dbReference>
<evidence type="ECO:0000256" key="2">
    <source>
        <dbReference type="ARBA" id="ARBA00023054"/>
    </source>
</evidence>
<feature type="domain" description="Dynein heavy chain AAA lid" evidence="11">
    <location>
        <begin position="2521"/>
        <end position="2569"/>
    </location>
</feature>
<evidence type="ECO:0000259" key="5">
    <source>
        <dbReference type="Pfam" id="PF03028"/>
    </source>
</evidence>
<dbReference type="Pfam" id="PF12781">
    <property type="entry name" value="AAA_9"/>
    <property type="match status" value="1"/>
</dbReference>
<evidence type="ECO:0000259" key="7">
    <source>
        <dbReference type="Pfam" id="PF12774"/>
    </source>
</evidence>
<keyword evidence="2 3" id="KW-0175">Coiled coil</keyword>
<dbReference type="InterPro" id="IPR013602">
    <property type="entry name" value="Dynein_heavy_linker"/>
</dbReference>
<dbReference type="Gene3D" id="1.10.8.1220">
    <property type="match status" value="1"/>
</dbReference>
<dbReference type="Gene3D" id="1.20.140.100">
    <property type="entry name" value="Dynein heavy chain, N-terminal domain 2"/>
    <property type="match status" value="1"/>
</dbReference>
<feature type="domain" description="Dynein heavy chain coiled coil stalk" evidence="8">
    <location>
        <begin position="1850"/>
        <end position="2015"/>
    </location>
</feature>
<feature type="domain" description="Dynein heavy chain C-terminal" evidence="12">
    <location>
        <begin position="2613"/>
        <end position="2842"/>
    </location>
</feature>
<dbReference type="Pfam" id="PF12774">
    <property type="entry name" value="AAA_6"/>
    <property type="match status" value="1"/>
</dbReference>
<accession>A0A9P0IFA2</accession>
<dbReference type="Pfam" id="PF12780">
    <property type="entry name" value="AAA_8"/>
    <property type="match status" value="1"/>
</dbReference>
<dbReference type="InterPro" id="IPR004273">
    <property type="entry name" value="Dynein_heavy_D6_P-loop"/>
</dbReference>
<feature type="domain" description="Dynein heavy chain linker" evidence="6">
    <location>
        <begin position="908"/>
        <end position="998"/>
    </location>
</feature>
<dbReference type="InterPro" id="IPR026983">
    <property type="entry name" value="DHC"/>
</dbReference>
<dbReference type="EMBL" id="LR824537">
    <property type="protein sequence ID" value="CAH1645762.1"/>
    <property type="molecule type" value="Genomic_DNA"/>
</dbReference>
<dbReference type="FunFam" id="1.20.140.100:FF:000004">
    <property type="entry name" value="Dynein axonemal heavy chain 6"/>
    <property type="match status" value="1"/>
</dbReference>
<feature type="region of interest" description="Disordered" evidence="4">
    <location>
        <begin position="1"/>
        <end position="34"/>
    </location>
</feature>
<organism evidence="13 14">
    <name type="scientific">Spodoptera littoralis</name>
    <name type="common">Egyptian cotton leafworm</name>
    <dbReference type="NCBI Taxonomy" id="7109"/>
    <lineage>
        <taxon>Eukaryota</taxon>
        <taxon>Metazoa</taxon>
        <taxon>Ecdysozoa</taxon>
        <taxon>Arthropoda</taxon>
        <taxon>Hexapoda</taxon>
        <taxon>Insecta</taxon>
        <taxon>Pterygota</taxon>
        <taxon>Neoptera</taxon>
        <taxon>Endopterygota</taxon>
        <taxon>Lepidoptera</taxon>
        <taxon>Glossata</taxon>
        <taxon>Ditrysia</taxon>
        <taxon>Noctuoidea</taxon>
        <taxon>Noctuidae</taxon>
        <taxon>Amphipyrinae</taxon>
        <taxon>Spodoptera</taxon>
    </lineage>
</organism>
<dbReference type="FunFam" id="3.40.50.300:FF:000362">
    <property type="entry name" value="Dynein, axonemal, heavy chain 6"/>
    <property type="match status" value="1"/>
</dbReference>
<dbReference type="Gene3D" id="3.10.490.20">
    <property type="match status" value="1"/>
</dbReference>
<dbReference type="InterPro" id="IPR041658">
    <property type="entry name" value="AAA_lid_11"/>
</dbReference>
<dbReference type="Pfam" id="PF03028">
    <property type="entry name" value="Dynein_heavy"/>
    <property type="match status" value="1"/>
</dbReference>
<dbReference type="Gene3D" id="1.20.58.1120">
    <property type="match status" value="1"/>
</dbReference>
<comment type="similarity">
    <text evidence="1">Belongs to the dynein heavy chain family.</text>
</comment>
<dbReference type="Proteomes" id="UP001153321">
    <property type="component" value="Chromosome 6"/>
</dbReference>
<evidence type="ECO:0000313" key="13">
    <source>
        <dbReference type="EMBL" id="CAH1645762.1"/>
    </source>
</evidence>
<evidence type="ECO:0000259" key="9">
    <source>
        <dbReference type="Pfam" id="PF12780"/>
    </source>
</evidence>
<dbReference type="Pfam" id="PF18199">
    <property type="entry name" value="Dynein_C"/>
    <property type="match status" value="1"/>
</dbReference>
<dbReference type="Pfam" id="PF12777">
    <property type="entry name" value="MT"/>
    <property type="match status" value="1"/>
</dbReference>
<dbReference type="GO" id="GO:0007018">
    <property type="term" value="P:microtubule-based movement"/>
    <property type="evidence" value="ECO:0007669"/>
    <property type="project" value="InterPro"/>
</dbReference>
<sequence length="2847" mass="325225">MASGESSRKKKRREPQPEGKPCPSRFVPPDVGGRTLPWVPRAGYDHEVGQDSDLVKAVMNMYPEGEGDGRCSKFLPLMQTKSWTKGVPFRDSYIHGRPADTIGNCYTATTKTIRLINMPPKRKPPVARYGPLGPNGEMQFPPLKSLAEREKEKQQKQMEAEKKKTTLQKARLEFELPRDPDQQKEEMLAITEEEHYRYISPDALERIDFYLSQYVVEDGAERVRLQVPFLPALWPALVVRAPVPWHTPLVKAREALFHRYCLGNPVLLELRRMWHERYQNMFIVDMEKMQAEVPFPQYTNEFTENLNKLCAETRAELEENWLIDVADTMIKMRHHWSGCIRALMSNQMRNLVERSVAHFAKYLCSYSEGNTYEGPYRDYMFIKRPIIRVKVIAHPGTNNITFEPGLESIKTIVIKWFQAIINVSQALASVDKIMYPNTARPEPMLMGVFADERYMIDVISEAVRQVSVNKPGPRAFLDSYTEYFYILNGEAKQDLLAFFAQEPPPFLKDFSARIYMYEKLRDEILFLRRDIPLNMVMLDCAPINDTLWDIVNGLRDYIVDHFINVNRKWNRAAMFDLREKARTTAEYVLFLMQHAHLTFEDVNLNTRVFLWPLDMEETIDLTLKTLNTKKTMAEDKLRSRKTIFEDKLKKHEKDLELFRRFDPPLLNLDLLQDAVERVDAIFRNLMLVMVCRYHGPFEGLEAEQIAEDVEAWWKLLYKLGKQLYEYPGAKRIADMGMRERHWAKISELIGAEVVHEAGTTLADMVEQGVHVYAAQLEEIEQYASKEDTGVGILTGLDDIQQLLDDHILKSQTMRGSPYVKAFESDMIAWEEKLISMQDILDQWLTCQATWMYLEPIFSSEDIMRQMPTEARNFRDVDKEWKTIMIATQKDPMVLPATDFPGLLKTLKFFFLSNDELLEILSETKDPMRVQPHLKKCFEGIYTLEFNFAKEIVGMASSEGESVKLSSTIQPADAKGMVERWLQQLEHQMIVSLRDVANEAITSYVTTRREDWVLIWPGQIVQSGACVEYTLETIEAIETNSLPEQILRSTDQINGLVYLVQGDLKPGNRITVEALIVLDVHEKMICSMITTDVEYGFEYLGNIGRLVATPLTDRCFRTLMSALKLNLGGAPEGPAGTGKTETTKDLAKAVAKKCVVFNCSDGLDYKALGKFFKGLAQSGAWACFDEFNRIELEVLSVVAQQILSIQLAILRREKRFVFEGTEISLNPSCSVFITMNPGLARKIVQAYKLCSEQLSSQNHYDYGMRAVKSVLLASGALKKNYPEKDEAQLVLRAIIDVNMPKFLSQDVPLFTGIYTDLFPGIEIPQPDRVELTRCILKELDKRNLQATDWYLEKIIQLTKPPPRHKEFGAIYRILNPKAITMGQLYGCFDPASHEWTDGVLAIAFREYAMSITRDRKWILFDGPVDAVWIENMNTMTNKMNLIFEAADLEFASPATVSRCGMIYMEPEMLGWRAFLSSYNVYLTKKLIPEQYELIQELIDWLVQPILDFLQAKCTAFVKVGEIHQFYNQLFPDKDTVFDYLYDKRNNGTWISWMELEKEVPLSPTAKTQDIIMSKVDRRRKGVFGPSMGKKCLLFVDDLSMPQKEQYGAQPPLELLRQWIDHGHWYDLKDMVRQEVVDVLFVSAMLPPGGGSNLISSRLTRHMLIVTLDSFEDNTLNKIFGTIMDWHFSKGFIEALQRQAKIEISRVYGQNEWRDDIRKLLMKAGIIGKPLVFLFADNQIMYEGMVEDINMLLNTGDIPNLYGIDEKVEILDKMQTAVRESIVGADEALANEAAAAAQAIKDDCESDLAEAVPALEAALDALNTLKPADITLVKSMKNPPSGVKLVMEAVCVMKGIKGDRKIDPNVIAKISSACEGLCRWVRAMDVYDRVIKVVAPKKAALFEAESELQQQMNTLNAKRAQLQGVLDKLQTLNDEFAEMTRKKKGLEDEIHLCSTKLTRAEQLIGGLGGEKARWTDLAKDLQELLSNIIGDVLLSAGCIAYLGPFTVNYRAEIIQTWNKRARQLRIPCSETFSLITTLGEPVVIRVWNIAGLPVDNYSIQNGIIVMKARRWALMIDPQEQANKWVKNMERENQLKVIKLTDSNYGRVLENAIQLGFPVMLENIRETLDALLEPVLLRNVFRSGGVDCLKLGDNILEYNHNFRFYITTRLSNPHYLPEVAVKVTLLNFMITPQGLQDQLLGIVVAQDRPELELKKNQLIVEGAHNKRTLKEIEDKILEIEAKQAAATITEAEIDKARLLYVPVSQHSSVLFFCISDLANIDPMYQYSLVWLKDFRTHFENNVSKWKSYYDLSAPHENPMPAPFDQLEGIPKLIVLRCIRPDKLIPLVQQYVVKEMGQTYIEPPPFDLDKSYNDSNCCSPLIFILSPGSDPMSGLVKFATEKKVVSFETISLGQGQGPIASGMISKAIVTGGWVVLQNCHVMTSWMGELERICAEVIVPQNTHANFRCWLTSYPSTSFPVTVLQNGVKMTNEAPKGLKNNIYRSYISDPICDPEFYISCPRTEDWRRLLYALCFFHAIVQERRAFGPLGWNIQYEFNESDLRICVMQLQLLFGTLLTQTHIVMGGGAEGGEGGGVVELTRDMMERLPALYDVQAVADKYPGLAIMSPELEECNDAFIKGKVPGAWMSKSYPSMKPLGSYVSDLLSRLSFLQDWIDEGPPVVFWISGFYFTQSFLTGVLQNYSRHNKIPIDQVHFEFTITSMESDTTEEPEYGVYCKQSFQMDKGDEEHSVFIWGLFLEGARWNRITMQMDESYPKILFDTIPTIWFKPALIADFQPPPCYFCPIYKTSERKGVLATTGHSSNFVMYITLETDKKEQHWINRGVASLTQLDD</sequence>
<feature type="domain" description="Dynein heavy chain AAA module D4" evidence="9">
    <location>
        <begin position="1697"/>
        <end position="1782"/>
    </location>
</feature>
<feature type="domain" description="Dynein heavy chain linker" evidence="6">
    <location>
        <begin position="787"/>
        <end position="907"/>
    </location>
</feature>
<proteinExistence type="inferred from homology"/>
<evidence type="ECO:0000256" key="3">
    <source>
        <dbReference type="SAM" id="Coils"/>
    </source>
</evidence>
<evidence type="ECO:0000313" key="14">
    <source>
        <dbReference type="Proteomes" id="UP001153321"/>
    </source>
</evidence>
<dbReference type="Gene3D" id="1.20.1270.280">
    <property type="match status" value="1"/>
</dbReference>
<feature type="domain" description="Dynein heavy chain ATP-binding dynein motor region" evidence="10">
    <location>
        <begin position="2044"/>
        <end position="2236"/>
    </location>
</feature>
<dbReference type="InterPro" id="IPR035699">
    <property type="entry name" value="AAA_6"/>
</dbReference>
<evidence type="ECO:0000259" key="11">
    <source>
        <dbReference type="Pfam" id="PF18198"/>
    </source>
</evidence>
<dbReference type="InterPro" id="IPR024317">
    <property type="entry name" value="Dynein_heavy_chain_D4_dom"/>
</dbReference>
<gene>
    <name evidence="13" type="ORF">SPLIT_LOCUS11114</name>
</gene>
<name>A0A9P0IFA2_SPOLI</name>
<feature type="coiled-coil region" evidence="3">
    <location>
        <begin position="143"/>
        <end position="175"/>
    </location>
</feature>
<feature type="coiled-coil region" evidence="3">
    <location>
        <begin position="1896"/>
        <end position="1947"/>
    </location>
</feature>
<dbReference type="GO" id="GO:0051959">
    <property type="term" value="F:dynein light intermediate chain binding"/>
    <property type="evidence" value="ECO:0007669"/>
    <property type="project" value="InterPro"/>
</dbReference>
<evidence type="ECO:0000259" key="10">
    <source>
        <dbReference type="Pfam" id="PF12781"/>
    </source>
</evidence>
<dbReference type="PANTHER" id="PTHR22878">
    <property type="entry name" value="DYNEIN HEAVY CHAIN 6, AXONEMAL-LIKE-RELATED"/>
    <property type="match status" value="1"/>
</dbReference>
<evidence type="ECO:0000259" key="12">
    <source>
        <dbReference type="Pfam" id="PF18199"/>
    </source>
</evidence>
<dbReference type="Gene3D" id="1.10.8.720">
    <property type="entry name" value="Region D6 of dynein motor"/>
    <property type="match status" value="1"/>
</dbReference>
<dbReference type="InterPro" id="IPR035706">
    <property type="entry name" value="AAA_9"/>
</dbReference>
<dbReference type="InterPro" id="IPR024743">
    <property type="entry name" value="Dynein_HC_stalk"/>
</dbReference>
<dbReference type="InterPro" id="IPR041228">
    <property type="entry name" value="Dynein_C"/>
</dbReference>
<dbReference type="Gene3D" id="1.20.920.60">
    <property type="match status" value="1"/>
</dbReference>
<evidence type="ECO:0000259" key="8">
    <source>
        <dbReference type="Pfam" id="PF12777"/>
    </source>
</evidence>
<dbReference type="PANTHER" id="PTHR22878:SF71">
    <property type="entry name" value="DYNEIN, AXONEMAL, HEAVY CHAIN 3"/>
    <property type="match status" value="1"/>
</dbReference>
<dbReference type="InterPro" id="IPR042219">
    <property type="entry name" value="AAA_lid_11_sf"/>
</dbReference>
<dbReference type="GO" id="GO:0005524">
    <property type="term" value="F:ATP binding"/>
    <property type="evidence" value="ECO:0007669"/>
    <property type="project" value="InterPro"/>
</dbReference>
<dbReference type="GO" id="GO:0008569">
    <property type="term" value="F:minus-end-directed microtubule motor activity"/>
    <property type="evidence" value="ECO:0007669"/>
    <property type="project" value="InterPro"/>
</dbReference>
<dbReference type="InterPro" id="IPR027417">
    <property type="entry name" value="P-loop_NTPase"/>
</dbReference>
<evidence type="ECO:0000259" key="6">
    <source>
        <dbReference type="Pfam" id="PF08393"/>
    </source>
</evidence>